<feature type="transmembrane region" description="Helical" evidence="2">
    <location>
        <begin position="82"/>
        <end position="103"/>
    </location>
</feature>
<dbReference type="Proteomes" id="UP000799640">
    <property type="component" value="Unassembled WGS sequence"/>
</dbReference>
<name>A0A6G1I921_9PEZI</name>
<dbReference type="EMBL" id="ML996688">
    <property type="protein sequence ID" value="KAF2404790.1"/>
    <property type="molecule type" value="Genomic_DNA"/>
</dbReference>
<evidence type="ECO:0000313" key="3">
    <source>
        <dbReference type="EMBL" id="KAF2404790.1"/>
    </source>
</evidence>
<keyword evidence="2" id="KW-0812">Transmembrane</keyword>
<dbReference type="AlphaFoldDB" id="A0A6G1I921"/>
<proteinExistence type="predicted"/>
<sequence>MLSLETPPLPVAALHPVPGFGENLVDCHGGNIWNPANYEDGKEILRLYQEIDDRNGEGSGQERDEDESDSESERGATTPRVLIMRMGVTTTMTGVITMMMMVITMRTMEGTAGIETWYGPDTRLGDGSLAWG</sequence>
<accession>A0A6G1I921</accession>
<evidence type="ECO:0000256" key="2">
    <source>
        <dbReference type="SAM" id="Phobius"/>
    </source>
</evidence>
<feature type="region of interest" description="Disordered" evidence="1">
    <location>
        <begin position="50"/>
        <end position="79"/>
    </location>
</feature>
<evidence type="ECO:0000313" key="4">
    <source>
        <dbReference type="Proteomes" id="UP000799640"/>
    </source>
</evidence>
<gene>
    <name evidence="3" type="ORF">EJ06DRAFT_553616</name>
</gene>
<feature type="compositionally biased region" description="Basic and acidic residues" evidence="1">
    <location>
        <begin position="50"/>
        <end position="62"/>
    </location>
</feature>
<keyword evidence="2" id="KW-0472">Membrane</keyword>
<keyword evidence="4" id="KW-1185">Reference proteome</keyword>
<protein>
    <submittedName>
        <fullName evidence="3">Uncharacterized protein</fullName>
    </submittedName>
</protein>
<evidence type="ECO:0000256" key="1">
    <source>
        <dbReference type="SAM" id="MobiDB-lite"/>
    </source>
</evidence>
<organism evidence="3 4">
    <name type="scientific">Trichodelitschia bisporula</name>
    <dbReference type="NCBI Taxonomy" id="703511"/>
    <lineage>
        <taxon>Eukaryota</taxon>
        <taxon>Fungi</taxon>
        <taxon>Dikarya</taxon>
        <taxon>Ascomycota</taxon>
        <taxon>Pezizomycotina</taxon>
        <taxon>Dothideomycetes</taxon>
        <taxon>Dothideomycetes incertae sedis</taxon>
        <taxon>Phaeotrichales</taxon>
        <taxon>Phaeotrichaceae</taxon>
        <taxon>Trichodelitschia</taxon>
    </lineage>
</organism>
<reference evidence="3" key="1">
    <citation type="journal article" date="2020" name="Stud. Mycol.">
        <title>101 Dothideomycetes genomes: a test case for predicting lifestyles and emergence of pathogens.</title>
        <authorList>
            <person name="Haridas S."/>
            <person name="Albert R."/>
            <person name="Binder M."/>
            <person name="Bloem J."/>
            <person name="Labutti K."/>
            <person name="Salamov A."/>
            <person name="Andreopoulos B."/>
            <person name="Baker S."/>
            <person name="Barry K."/>
            <person name="Bills G."/>
            <person name="Bluhm B."/>
            <person name="Cannon C."/>
            <person name="Castanera R."/>
            <person name="Culley D."/>
            <person name="Daum C."/>
            <person name="Ezra D."/>
            <person name="Gonzalez J."/>
            <person name="Henrissat B."/>
            <person name="Kuo A."/>
            <person name="Liang C."/>
            <person name="Lipzen A."/>
            <person name="Lutzoni F."/>
            <person name="Magnuson J."/>
            <person name="Mondo S."/>
            <person name="Nolan M."/>
            <person name="Ohm R."/>
            <person name="Pangilinan J."/>
            <person name="Park H.-J."/>
            <person name="Ramirez L."/>
            <person name="Alfaro M."/>
            <person name="Sun H."/>
            <person name="Tritt A."/>
            <person name="Yoshinaga Y."/>
            <person name="Zwiers L.-H."/>
            <person name="Turgeon B."/>
            <person name="Goodwin S."/>
            <person name="Spatafora J."/>
            <person name="Crous P."/>
            <person name="Grigoriev I."/>
        </authorList>
    </citation>
    <scope>NUCLEOTIDE SEQUENCE</scope>
    <source>
        <strain evidence="3">CBS 262.69</strain>
    </source>
</reference>
<keyword evidence="2" id="KW-1133">Transmembrane helix</keyword>